<name>A0A4C1Y1S2_EUMVA</name>
<accession>A0A4C1Y1S2</accession>
<comment type="caution">
    <text evidence="1">The sequence shown here is derived from an EMBL/GenBank/DDBJ whole genome shotgun (WGS) entry which is preliminary data.</text>
</comment>
<gene>
    <name evidence="1" type="ORF">EVAR_99012_1</name>
</gene>
<organism evidence="1 2">
    <name type="scientific">Eumeta variegata</name>
    <name type="common">Bagworm moth</name>
    <name type="synonym">Eumeta japonica</name>
    <dbReference type="NCBI Taxonomy" id="151549"/>
    <lineage>
        <taxon>Eukaryota</taxon>
        <taxon>Metazoa</taxon>
        <taxon>Ecdysozoa</taxon>
        <taxon>Arthropoda</taxon>
        <taxon>Hexapoda</taxon>
        <taxon>Insecta</taxon>
        <taxon>Pterygota</taxon>
        <taxon>Neoptera</taxon>
        <taxon>Endopterygota</taxon>
        <taxon>Lepidoptera</taxon>
        <taxon>Glossata</taxon>
        <taxon>Ditrysia</taxon>
        <taxon>Tineoidea</taxon>
        <taxon>Psychidae</taxon>
        <taxon>Oiketicinae</taxon>
        <taxon>Eumeta</taxon>
    </lineage>
</organism>
<proteinExistence type="predicted"/>
<dbReference type="AlphaFoldDB" id="A0A4C1Y1S2"/>
<dbReference type="Proteomes" id="UP000299102">
    <property type="component" value="Unassembled WGS sequence"/>
</dbReference>
<reference evidence="1 2" key="1">
    <citation type="journal article" date="2019" name="Commun. Biol.">
        <title>The bagworm genome reveals a unique fibroin gene that provides high tensile strength.</title>
        <authorList>
            <person name="Kono N."/>
            <person name="Nakamura H."/>
            <person name="Ohtoshi R."/>
            <person name="Tomita M."/>
            <person name="Numata K."/>
            <person name="Arakawa K."/>
        </authorList>
    </citation>
    <scope>NUCLEOTIDE SEQUENCE [LARGE SCALE GENOMIC DNA]</scope>
</reference>
<evidence type="ECO:0000313" key="1">
    <source>
        <dbReference type="EMBL" id="GBP68742.1"/>
    </source>
</evidence>
<protein>
    <submittedName>
        <fullName evidence="1">Uncharacterized protein</fullName>
    </submittedName>
</protein>
<sequence length="101" mass="11319">MQLHVALNSALHRINILHSLQPAIVHCISVGTSDMSTTRYVSRASRHPQPRAQSLLTPFRDYYANVPLKGTHRIVIHRRHLHAGQAALVEVKRALAYGKVV</sequence>
<dbReference type="EMBL" id="BGZK01001022">
    <property type="protein sequence ID" value="GBP68742.1"/>
    <property type="molecule type" value="Genomic_DNA"/>
</dbReference>
<evidence type="ECO:0000313" key="2">
    <source>
        <dbReference type="Proteomes" id="UP000299102"/>
    </source>
</evidence>
<keyword evidence="2" id="KW-1185">Reference proteome</keyword>